<dbReference type="InterPro" id="IPR017853">
    <property type="entry name" value="GH"/>
</dbReference>
<dbReference type="STRING" id="525245.HMPREF0044_1498"/>
<dbReference type="GO" id="GO:0004556">
    <property type="term" value="F:alpha-amylase activity"/>
    <property type="evidence" value="ECO:0007669"/>
    <property type="project" value="TreeGrafter"/>
</dbReference>
<dbReference type="OrthoDB" id="9043248at2"/>
<dbReference type="RefSeq" id="WP_006546957.1">
    <property type="nucleotide sequence ID" value="NZ_DS999544.1"/>
</dbReference>
<keyword evidence="4" id="KW-1185">Reference proteome</keyword>
<dbReference type="Gene3D" id="3.20.20.80">
    <property type="entry name" value="Glycosidases"/>
    <property type="match status" value="1"/>
</dbReference>
<dbReference type="HOGENOM" id="CLU_006462_0_1_11"/>
<accession>C0W245</accession>
<sequence>MTSALPTNAVLLHSGSQSNDWWRSAVIYQIYPRSYAASNAGTLPDVGDLPGITARLQHIADLGADAVWLSPFYASPQKDAGYDVSDYRAIDPLFGTLEDADALLNHAHSLGLRVIVDLVPNHTSDQHAWFQEALAAGPGSAERERYWFRPGRDAEGNETTDGKFPPNDWTSIFGSIAWTRVCDRPDAPGSAWKNDRSWYLHLFDSSQPDLNWEHPEVREEFHDILRFWLSRGVDGFRVDVAHGLMKDAALPDWQFHWGMVDGGDKLASDVPPPPMWNLDSVHEIYRGWRSVLDEFGQDRILVAEAWVAPGQGIEKFVRADEMNQSFNFDFLCCKWNAADLRAVIKDSLAAMDSVGATTTWVLSNHDVVRAASRMGLSETGKGPNGIRTWEEQPDAALALRRAKAAHMLMMALPGSAYLYQGEELGLPEHTTLPDSVRQDPAFFRTQHAEAGRDGCRVPLPWEASAAGFGFSPTGQTWLPQPAEWAELAVDTQLASADSHLHWYRLLLQLRRDLGLAEGDLHDVSGLEDFAAFELALVNTGVHAESGMRGSIVVATTFAEPALVPAGWQVVFSSADLQPVEDAEGQTGLLVPADTTVYLQQFAS</sequence>
<comment type="caution">
    <text evidence="3">The sequence shown here is derived from an EMBL/GenBank/DDBJ whole genome shotgun (WGS) entry which is preliminary data.</text>
</comment>
<dbReference type="eggNOG" id="COG0366">
    <property type="taxonomic scope" value="Bacteria"/>
</dbReference>
<dbReference type="Gene3D" id="3.90.400.10">
    <property type="entry name" value="Oligo-1,6-glucosidase, Domain 2"/>
    <property type="match status" value="1"/>
</dbReference>
<dbReference type="AlphaFoldDB" id="C0W245"/>
<dbReference type="EMBL" id="ACFG01000037">
    <property type="protein sequence ID" value="EEH63259.1"/>
    <property type="molecule type" value="Genomic_DNA"/>
</dbReference>
<proteinExistence type="inferred from homology"/>
<dbReference type="SUPFAM" id="SSF51445">
    <property type="entry name" value="(Trans)glycosidases"/>
    <property type="match status" value="1"/>
</dbReference>
<evidence type="ECO:0000313" key="4">
    <source>
        <dbReference type="Proteomes" id="UP000010301"/>
    </source>
</evidence>
<dbReference type="InterPro" id="IPR045857">
    <property type="entry name" value="O16G_dom_2"/>
</dbReference>
<gene>
    <name evidence="3" type="ORF">HMPREF0044_1498</name>
</gene>
<comment type="similarity">
    <text evidence="1">Belongs to the glycosyl hydrolase 13 family.</text>
</comment>
<dbReference type="PANTHER" id="PTHR10357">
    <property type="entry name" value="ALPHA-AMYLASE FAMILY MEMBER"/>
    <property type="match status" value="1"/>
</dbReference>
<dbReference type="Pfam" id="PF00128">
    <property type="entry name" value="Alpha-amylase"/>
    <property type="match status" value="1"/>
</dbReference>
<organism evidence="3 4">
    <name type="scientific">Gleimia coleocanis DSM 15436</name>
    <dbReference type="NCBI Taxonomy" id="525245"/>
    <lineage>
        <taxon>Bacteria</taxon>
        <taxon>Bacillati</taxon>
        <taxon>Actinomycetota</taxon>
        <taxon>Actinomycetes</taxon>
        <taxon>Actinomycetales</taxon>
        <taxon>Actinomycetaceae</taxon>
        <taxon>Gleimia</taxon>
    </lineage>
</organism>
<dbReference type="GO" id="GO:0009313">
    <property type="term" value="P:oligosaccharide catabolic process"/>
    <property type="evidence" value="ECO:0007669"/>
    <property type="project" value="TreeGrafter"/>
</dbReference>
<evidence type="ECO:0000256" key="1">
    <source>
        <dbReference type="ARBA" id="ARBA00008061"/>
    </source>
</evidence>
<evidence type="ECO:0000259" key="2">
    <source>
        <dbReference type="SMART" id="SM00642"/>
    </source>
</evidence>
<name>C0W245_9ACTO</name>
<protein>
    <submittedName>
        <fullName evidence="3">Alpha amylase, catalytic domain protein</fullName>
    </submittedName>
</protein>
<evidence type="ECO:0000313" key="3">
    <source>
        <dbReference type="EMBL" id="EEH63259.1"/>
    </source>
</evidence>
<reference evidence="3 4" key="1">
    <citation type="submission" date="2009-01" db="EMBL/GenBank/DDBJ databases">
        <authorList>
            <person name="Qin X."/>
            <person name="Bachman B."/>
            <person name="Battles P."/>
            <person name="Bell A."/>
            <person name="Bess C."/>
            <person name="Bickham C."/>
            <person name="Chaboub L."/>
            <person name="Chen D."/>
            <person name="Coyle M."/>
            <person name="Deiros D.R."/>
            <person name="Dinh H."/>
            <person name="Forbes L."/>
            <person name="Fowler G."/>
            <person name="Francisco L."/>
            <person name="Fu Q."/>
            <person name="Gubbala S."/>
            <person name="Hale W."/>
            <person name="Han Y."/>
            <person name="Hemphill L."/>
            <person name="Highlander S.K."/>
            <person name="Hirani K."/>
            <person name="Hogues M."/>
            <person name="Jackson L."/>
            <person name="Jakkamsetti A."/>
            <person name="Javaid M."/>
            <person name="Jiang H."/>
            <person name="Korchina V."/>
            <person name="Kovar C."/>
            <person name="Lara F."/>
            <person name="Lee S."/>
            <person name="Mata R."/>
            <person name="Mathew T."/>
            <person name="Moen C."/>
            <person name="Morales K."/>
            <person name="Munidasa M."/>
            <person name="Nazareth L."/>
            <person name="Ngo R."/>
            <person name="Nguyen L."/>
            <person name="Okwuonu G."/>
            <person name="Ongeri F."/>
            <person name="Patil S."/>
            <person name="Petrosino J."/>
            <person name="Pham C."/>
            <person name="Pham P."/>
            <person name="Pu L.-L."/>
            <person name="Puazo M."/>
            <person name="Raj R."/>
            <person name="Reid J."/>
            <person name="Rouhana J."/>
            <person name="Saada N."/>
            <person name="Shang Y."/>
            <person name="Simmons D."/>
            <person name="Thornton R."/>
            <person name="Warren J."/>
            <person name="Weissenberger G."/>
            <person name="Zhang J."/>
            <person name="Zhang L."/>
            <person name="Zhou C."/>
            <person name="Zhu D."/>
            <person name="Muzny D."/>
            <person name="Worley K."/>
            <person name="Gibbs R."/>
        </authorList>
    </citation>
    <scope>NUCLEOTIDE SEQUENCE [LARGE SCALE GENOMIC DNA]</scope>
    <source>
        <strain evidence="3 4">DSM 15436</strain>
    </source>
</reference>
<dbReference type="InterPro" id="IPR006047">
    <property type="entry name" value="GH13_cat_dom"/>
</dbReference>
<feature type="domain" description="Glycosyl hydrolase family 13 catalytic" evidence="2">
    <location>
        <begin position="29"/>
        <end position="456"/>
    </location>
</feature>
<dbReference type="CDD" id="cd11332">
    <property type="entry name" value="AmyAc_OligoGlu_TS"/>
    <property type="match status" value="1"/>
</dbReference>
<dbReference type="SMART" id="SM00642">
    <property type="entry name" value="Aamy"/>
    <property type="match status" value="1"/>
</dbReference>
<dbReference type="PANTHER" id="PTHR10357:SF179">
    <property type="entry name" value="NEUTRAL AND BASIC AMINO ACID TRANSPORT PROTEIN RBAT"/>
    <property type="match status" value="1"/>
</dbReference>
<dbReference type="Proteomes" id="UP000010301">
    <property type="component" value="Unassembled WGS sequence"/>
</dbReference>